<keyword evidence="3" id="KW-1185">Reference proteome</keyword>
<dbReference type="Proteomes" id="UP000642094">
    <property type="component" value="Unassembled WGS sequence"/>
</dbReference>
<accession>A0ABR7ZV06</accession>
<sequence>MQKLMLSGFFTAIAIAIASTTSVMSAKSETMSEYLDNTTPQVIEKISGNIVTFKNVAGESNNYYVPNWMFERYSLKVGTSANLYNRNITQGIYRGRYIESQGLPANMGAFALHDIRHNCIISEGMATEGLFSGQRVWFKTEDCPSTIPIVGSMSFYKPNSLTTAIKESESQTESLSNQ</sequence>
<dbReference type="EMBL" id="JACJQB010000008">
    <property type="protein sequence ID" value="MBD2187826.1"/>
    <property type="molecule type" value="Genomic_DNA"/>
</dbReference>
<evidence type="ECO:0000313" key="2">
    <source>
        <dbReference type="EMBL" id="MBD2187826.1"/>
    </source>
</evidence>
<name>A0ABR7ZV06_9CYAN</name>
<organism evidence="2 3">
    <name type="scientific">Pseudanabaena mucicola FACHB-723</name>
    <dbReference type="NCBI Taxonomy" id="2692860"/>
    <lineage>
        <taxon>Bacteria</taxon>
        <taxon>Bacillati</taxon>
        <taxon>Cyanobacteriota</taxon>
        <taxon>Cyanophyceae</taxon>
        <taxon>Pseudanabaenales</taxon>
        <taxon>Pseudanabaenaceae</taxon>
        <taxon>Pseudanabaena</taxon>
    </lineage>
</organism>
<protein>
    <submittedName>
        <fullName evidence="2">Uncharacterized protein</fullName>
    </submittedName>
</protein>
<evidence type="ECO:0000313" key="3">
    <source>
        <dbReference type="Proteomes" id="UP000642094"/>
    </source>
</evidence>
<keyword evidence="1" id="KW-0732">Signal</keyword>
<proteinExistence type="predicted"/>
<gene>
    <name evidence="2" type="ORF">H6F41_06680</name>
</gene>
<feature type="signal peptide" evidence="1">
    <location>
        <begin position="1"/>
        <end position="26"/>
    </location>
</feature>
<evidence type="ECO:0000256" key="1">
    <source>
        <dbReference type="SAM" id="SignalP"/>
    </source>
</evidence>
<feature type="chain" id="PRO_5045642066" evidence="1">
    <location>
        <begin position="27"/>
        <end position="178"/>
    </location>
</feature>
<dbReference type="RefSeq" id="WP_190402691.1">
    <property type="nucleotide sequence ID" value="NZ_JACJQB010000008.1"/>
</dbReference>
<comment type="caution">
    <text evidence="2">The sequence shown here is derived from an EMBL/GenBank/DDBJ whole genome shotgun (WGS) entry which is preliminary data.</text>
</comment>
<reference evidence="2 3" key="1">
    <citation type="journal article" date="2020" name="ISME J.">
        <title>Comparative genomics reveals insights into cyanobacterial evolution and habitat adaptation.</title>
        <authorList>
            <person name="Chen M.Y."/>
            <person name="Teng W.K."/>
            <person name="Zhao L."/>
            <person name="Hu C.X."/>
            <person name="Zhou Y.K."/>
            <person name="Han B.P."/>
            <person name="Song L.R."/>
            <person name="Shu W.S."/>
        </authorList>
    </citation>
    <scope>NUCLEOTIDE SEQUENCE [LARGE SCALE GENOMIC DNA]</scope>
    <source>
        <strain evidence="2 3">FACHB-723</strain>
    </source>
</reference>